<proteinExistence type="predicted"/>
<dbReference type="RefSeq" id="WP_233390202.1">
    <property type="nucleotide sequence ID" value="NZ_JAJTWT010000002.1"/>
</dbReference>
<reference evidence="3 4" key="1">
    <citation type="submission" date="2021-12" db="EMBL/GenBank/DDBJ databases">
        <title>Genome seq of p7.</title>
        <authorList>
            <person name="Seo T."/>
        </authorList>
    </citation>
    <scope>NUCLEOTIDE SEQUENCE [LARGE SCALE GENOMIC DNA]</scope>
    <source>
        <strain evidence="3 4">P7</strain>
    </source>
</reference>
<dbReference type="Pfam" id="PF13692">
    <property type="entry name" value="Glyco_trans_1_4"/>
    <property type="match status" value="1"/>
</dbReference>
<dbReference type="Proteomes" id="UP001201463">
    <property type="component" value="Unassembled WGS sequence"/>
</dbReference>
<gene>
    <name evidence="3" type="ORF">LXT12_05370</name>
</gene>
<accession>A0ABS8XAI3</accession>
<dbReference type="PANTHER" id="PTHR12526">
    <property type="entry name" value="GLYCOSYLTRANSFERASE"/>
    <property type="match status" value="1"/>
</dbReference>
<dbReference type="GO" id="GO:0016757">
    <property type="term" value="F:glycosyltransferase activity"/>
    <property type="evidence" value="ECO:0007669"/>
    <property type="project" value="UniProtKB-KW"/>
</dbReference>
<protein>
    <submittedName>
        <fullName evidence="3">Glycosyltransferase</fullName>
        <ecNumber evidence="3">2.4.-.-</ecNumber>
    </submittedName>
</protein>
<keyword evidence="1 3" id="KW-0328">Glycosyltransferase</keyword>
<name>A0ABS8XAI3_9BURK</name>
<dbReference type="EC" id="2.4.-.-" evidence="3"/>
<keyword evidence="4" id="KW-1185">Reference proteome</keyword>
<sequence length="350" mass="38379">MPFVLLPHQANGNIYIRELGRAYAALGWTPIYGPENLLEGNIRPDLLHMHWPEEFYRWRGEGSTAARAEHFLARLEELKRAGVPMVWTVHNLAPHDIADAEVDARVYRAVIEAADAIHHHCGCSIEALAGRYAVPAGKPQFVQAHGHYFSYPNTIGRDEARRELGIPADARVFLQFGQIRGYKGLNLLLAAFDRLQLDRKFLLVAGLYTPPTGPGALRDRLRLAWRKRTARDFLLHGRPIDSDRIQVYMNAADCVVLSHTAGLNSGVAVLGMSFGRIVVGPRLGCIGETLGGEHNVSYPAGDVDALCEAMRTAMARPDPAADGAANRRACEAWQWTSIASAALSHAGLAA</sequence>
<comment type="caution">
    <text evidence="3">The sequence shown here is derived from an EMBL/GenBank/DDBJ whole genome shotgun (WGS) entry which is preliminary data.</text>
</comment>
<dbReference type="EMBL" id="JAJTWT010000002">
    <property type="protein sequence ID" value="MCE4536678.1"/>
    <property type="molecule type" value="Genomic_DNA"/>
</dbReference>
<evidence type="ECO:0000256" key="2">
    <source>
        <dbReference type="ARBA" id="ARBA00022679"/>
    </source>
</evidence>
<evidence type="ECO:0000313" key="3">
    <source>
        <dbReference type="EMBL" id="MCE4536678.1"/>
    </source>
</evidence>
<dbReference type="PANTHER" id="PTHR12526:SF510">
    <property type="entry name" value="D-INOSITOL 3-PHOSPHATE GLYCOSYLTRANSFERASE"/>
    <property type="match status" value="1"/>
</dbReference>
<dbReference type="SUPFAM" id="SSF53756">
    <property type="entry name" value="UDP-Glycosyltransferase/glycogen phosphorylase"/>
    <property type="match status" value="1"/>
</dbReference>
<dbReference type="Gene3D" id="3.40.50.2000">
    <property type="entry name" value="Glycogen Phosphorylase B"/>
    <property type="match status" value="2"/>
</dbReference>
<evidence type="ECO:0000256" key="1">
    <source>
        <dbReference type="ARBA" id="ARBA00022676"/>
    </source>
</evidence>
<keyword evidence="2 3" id="KW-0808">Transferase</keyword>
<evidence type="ECO:0000313" key="4">
    <source>
        <dbReference type="Proteomes" id="UP001201463"/>
    </source>
</evidence>
<organism evidence="3 4">
    <name type="scientific">Pelomonas caseinilytica</name>
    <dbReference type="NCBI Taxonomy" id="2906763"/>
    <lineage>
        <taxon>Bacteria</taxon>
        <taxon>Pseudomonadati</taxon>
        <taxon>Pseudomonadota</taxon>
        <taxon>Betaproteobacteria</taxon>
        <taxon>Burkholderiales</taxon>
        <taxon>Sphaerotilaceae</taxon>
        <taxon>Roseateles</taxon>
    </lineage>
</organism>